<feature type="chain" id="PRO_5013290215" evidence="1">
    <location>
        <begin position="21"/>
        <end position="270"/>
    </location>
</feature>
<keyword evidence="1" id="KW-0732">Signal</keyword>
<evidence type="ECO:0000313" key="2">
    <source>
        <dbReference type="EMBL" id="CZR56128.1"/>
    </source>
</evidence>
<evidence type="ECO:0000256" key="1">
    <source>
        <dbReference type="SAM" id="SignalP"/>
    </source>
</evidence>
<gene>
    <name evidence="2" type="ORF">PAC_06016</name>
</gene>
<reference evidence="2 3" key="1">
    <citation type="submission" date="2016-03" db="EMBL/GenBank/DDBJ databases">
        <authorList>
            <person name="Ploux O."/>
        </authorList>
    </citation>
    <scope>NUCLEOTIDE SEQUENCE [LARGE SCALE GENOMIC DNA]</scope>
    <source>
        <strain evidence="2 3">UAMH 11012</strain>
    </source>
</reference>
<dbReference type="AlphaFoldDB" id="A0A1L7WTN1"/>
<proteinExistence type="predicted"/>
<accession>A0A1L7WTN1</accession>
<organism evidence="2 3">
    <name type="scientific">Phialocephala subalpina</name>
    <dbReference type="NCBI Taxonomy" id="576137"/>
    <lineage>
        <taxon>Eukaryota</taxon>
        <taxon>Fungi</taxon>
        <taxon>Dikarya</taxon>
        <taxon>Ascomycota</taxon>
        <taxon>Pezizomycotina</taxon>
        <taxon>Leotiomycetes</taxon>
        <taxon>Helotiales</taxon>
        <taxon>Mollisiaceae</taxon>
        <taxon>Phialocephala</taxon>
        <taxon>Phialocephala fortinii species complex</taxon>
    </lineage>
</organism>
<keyword evidence="3" id="KW-1185">Reference proteome</keyword>
<evidence type="ECO:0000313" key="3">
    <source>
        <dbReference type="Proteomes" id="UP000184330"/>
    </source>
</evidence>
<feature type="signal peptide" evidence="1">
    <location>
        <begin position="1"/>
        <end position="20"/>
    </location>
</feature>
<dbReference type="STRING" id="576137.A0A1L7WTN1"/>
<name>A0A1L7WTN1_9HELO</name>
<sequence length="270" mass="30209">MYFPFALVVLFGMFSIVAEAGQQPSPSDNLRFYGLELGAAMNARIFRFQSTMIIPAGSPESNTNAIQYLWPGMEAYQRNNVFQNVIANGAPGEWYLEPYYCCKYDMPKRKLWDPNVDKIFSPVAMLVPGMKVYPGDSLTNTFTLNPLTMKWHNNWINIPGPAGTAAGEAAFSGGLVFDPKDYDDDNTTAGEIYTSAIFAIELQRAGQWDFGNLSWRDIILEIDTKDTTWCTNGPHLNNEAPFKFNFSPPVASVVDNVVRCYIAEMNFVSP</sequence>
<dbReference type="OrthoDB" id="3360643at2759"/>
<dbReference type="EMBL" id="FJOG01000007">
    <property type="protein sequence ID" value="CZR56128.1"/>
    <property type="molecule type" value="Genomic_DNA"/>
</dbReference>
<protein>
    <submittedName>
        <fullName evidence="2">Uncharacterized protein</fullName>
    </submittedName>
</protein>
<dbReference type="Proteomes" id="UP000184330">
    <property type="component" value="Unassembled WGS sequence"/>
</dbReference>